<gene>
    <name evidence="6" type="ORF">ACFPN2_08700</name>
</gene>
<comment type="similarity">
    <text evidence="1">Belongs to the membrane fusion protein (MFP) (TC 8.A.1) family.</text>
</comment>
<dbReference type="RefSeq" id="WP_380596219.1">
    <property type="nucleotide sequence ID" value="NZ_JBHSDU010000003.1"/>
</dbReference>
<dbReference type="NCBIfam" id="TIGR01730">
    <property type="entry name" value="RND_mfp"/>
    <property type="match status" value="1"/>
</dbReference>
<keyword evidence="3" id="KW-0812">Transmembrane</keyword>
<reference evidence="7" key="1">
    <citation type="journal article" date="2019" name="Int. J. Syst. Evol. Microbiol.">
        <title>The Global Catalogue of Microorganisms (GCM) 10K type strain sequencing project: providing services to taxonomists for standard genome sequencing and annotation.</title>
        <authorList>
            <consortium name="The Broad Institute Genomics Platform"/>
            <consortium name="The Broad Institute Genome Sequencing Center for Infectious Disease"/>
            <person name="Wu L."/>
            <person name="Ma J."/>
        </authorList>
    </citation>
    <scope>NUCLEOTIDE SEQUENCE [LARGE SCALE GENOMIC DNA]</scope>
    <source>
        <strain evidence="7">CGMCC 1.10759</strain>
    </source>
</reference>
<keyword evidence="3" id="KW-0472">Membrane</keyword>
<comment type="caution">
    <text evidence="6">The sequence shown here is derived from an EMBL/GenBank/DDBJ whole genome shotgun (WGS) entry which is preliminary data.</text>
</comment>
<dbReference type="Gene3D" id="2.40.50.100">
    <property type="match status" value="1"/>
</dbReference>
<evidence type="ECO:0000313" key="6">
    <source>
        <dbReference type="EMBL" id="MFC4309156.1"/>
    </source>
</evidence>
<dbReference type="Gene3D" id="1.10.287.470">
    <property type="entry name" value="Helix hairpin bin"/>
    <property type="match status" value="1"/>
</dbReference>
<keyword evidence="3" id="KW-1133">Transmembrane helix</keyword>
<dbReference type="Pfam" id="PF25954">
    <property type="entry name" value="Beta-barrel_RND_2"/>
    <property type="match status" value="1"/>
</dbReference>
<dbReference type="Pfam" id="PF25967">
    <property type="entry name" value="RND-MFP_C"/>
    <property type="match status" value="1"/>
</dbReference>
<feature type="transmembrane region" description="Helical" evidence="3">
    <location>
        <begin position="6"/>
        <end position="26"/>
    </location>
</feature>
<feature type="domain" description="CusB-like beta-barrel" evidence="4">
    <location>
        <begin position="207"/>
        <end position="277"/>
    </location>
</feature>
<dbReference type="PANTHER" id="PTHR30469:SF11">
    <property type="entry name" value="BLL4320 PROTEIN"/>
    <property type="match status" value="1"/>
</dbReference>
<dbReference type="InterPro" id="IPR058627">
    <property type="entry name" value="MdtA-like_C"/>
</dbReference>
<dbReference type="EMBL" id="JBHSDU010000003">
    <property type="protein sequence ID" value="MFC4309156.1"/>
    <property type="molecule type" value="Genomic_DNA"/>
</dbReference>
<proteinExistence type="inferred from homology"/>
<evidence type="ECO:0000256" key="1">
    <source>
        <dbReference type="ARBA" id="ARBA00009477"/>
    </source>
</evidence>
<accession>A0ABV8SP77</accession>
<evidence type="ECO:0000256" key="3">
    <source>
        <dbReference type="SAM" id="Phobius"/>
    </source>
</evidence>
<dbReference type="SUPFAM" id="SSF111369">
    <property type="entry name" value="HlyD-like secretion proteins"/>
    <property type="match status" value="1"/>
</dbReference>
<dbReference type="Gene3D" id="2.40.30.170">
    <property type="match status" value="1"/>
</dbReference>
<evidence type="ECO:0000256" key="2">
    <source>
        <dbReference type="SAM" id="Coils"/>
    </source>
</evidence>
<name>A0ABV8SP77_9GAMM</name>
<evidence type="ECO:0000313" key="7">
    <source>
        <dbReference type="Proteomes" id="UP001595904"/>
    </source>
</evidence>
<keyword evidence="2" id="KW-0175">Coiled coil</keyword>
<feature type="domain" description="Multidrug resistance protein MdtA-like C-terminal permuted SH3" evidence="5">
    <location>
        <begin position="287"/>
        <end position="346"/>
    </location>
</feature>
<dbReference type="Proteomes" id="UP001595904">
    <property type="component" value="Unassembled WGS sequence"/>
</dbReference>
<dbReference type="Gene3D" id="2.40.420.20">
    <property type="match status" value="1"/>
</dbReference>
<organism evidence="6 7">
    <name type="scientific">Steroidobacter flavus</name>
    <dbReference type="NCBI Taxonomy" id="1842136"/>
    <lineage>
        <taxon>Bacteria</taxon>
        <taxon>Pseudomonadati</taxon>
        <taxon>Pseudomonadota</taxon>
        <taxon>Gammaproteobacteria</taxon>
        <taxon>Steroidobacterales</taxon>
        <taxon>Steroidobacteraceae</taxon>
        <taxon>Steroidobacter</taxon>
    </lineage>
</organism>
<evidence type="ECO:0000259" key="5">
    <source>
        <dbReference type="Pfam" id="PF25967"/>
    </source>
</evidence>
<evidence type="ECO:0000259" key="4">
    <source>
        <dbReference type="Pfam" id="PF25954"/>
    </source>
</evidence>
<sequence length="378" mass="39768">MKSPQWIGSLLLVGAVIVSGVLLSAWKQSSIAESDAAAANQPEPAESVVTAVAREHEHIRTTTSIGTVVALRSITVRNELPGTVRQVSLEPGKIVEAGTVLVALDVSVEEADLQALQAQAELARTQFARMQRMSQHRAASEMEVDTARAEQEVVQAQVARIKAVINRKIIRAPFRARIGISDVHPGQYLNEGALLTTLQGVDDSTYVDFTVAQQVAASLHAGNKVDVFASGDTTGVKAEILAIDARVDPTTRNTAVRAKIKNSAQTPAPGASVRVQVPVGTPLMATAIPASAVRKGPAGDHVFVVVTDDKGKTRARLREVVVDAMAGDDVVITKGLEPGEQVAASGSFKLREAALVAVTNPPESVALNSAKKPIATTM</sequence>
<feature type="coiled-coil region" evidence="2">
    <location>
        <begin position="106"/>
        <end position="133"/>
    </location>
</feature>
<dbReference type="InterPro" id="IPR006143">
    <property type="entry name" value="RND_pump_MFP"/>
</dbReference>
<dbReference type="InterPro" id="IPR058792">
    <property type="entry name" value="Beta-barrel_RND_2"/>
</dbReference>
<dbReference type="PANTHER" id="PTHR30469">
    <property type="entry name" value="MULTIDRUG RESISTANCE PROTEIN MDTA"/>
    <property type="match status" value="1"/>
</dbReference>
<protein>
    <submittedName>
        <fullName evidence="6">Efflux RND transporter periplasmic adaptor subunit</fullName>
    </submittedName>
</protein>
<keyword evidence="7" id="KW-1185">Reference proteome</keyword>